<organism evidence="2 3">
    <name type="scientific">Algivirga pacifica</name>
    <dbReference type="NCBI Taxonomy" id="1162670"/>
    <lineage>
        <taxon>Bacteria</taxon>
        <taxon>Pseudomonadati</taxon>
        <taxon>Bacteroidota</taxon>
        <taxon>Cytophagia</taxon>
        <taxon>Cytophagales</taxon>
        <taxon>Flammeovirgaceae</taxon>
        <taxon>Algivirga</taxon>
    </lineage>
</organism>
<accession>A0ABP9DIT3</accession>
<dbReference type="Pfam" id="PF16403">
    <property type="entry name" value="Bact_surface_Ig-like"/>
    <property type="match status" value="1"/>
</dbReference>
<dbReference type="InterPro" id="IPR032179">
    <property type="entry name" value="Cry22Aa_Ig-like"/>
</dbReference>
<dbReference type="EMBL" id="BAABJX010000045">
    <property type="protein sequence ID" value="GAA4842760.1"/>
    <property type="molecule type" value="Genomic_DNA"/>
</dbReference>
<dbReference type="InterPro" id="IPR013783">
    <property type="entry name" value="Ig-like_fold"/>
</dbReference>
<dbReference type="Proteomes" id="UP001500298">
    <property type="component" value="Unassembled WGS sequence"/>
</dbReference>
<proteinExistence type="predicted"/>
<feature type="domain" description="Pesticidal crystal protein Cry22Aa Ig-like" evidence="1">
    <location>
        <begin position="37"/>
        <end position="105"/>
    </location>
</feature>
<evidence type="ECO:0000313" key="3">
    <source>
        <dbReference type="Proteomes" id="UP001500298"/>
    </source>
</evidence>
<comment type="caution">
    <text evidence="2">The sequence shown here is derived from an EMBL/GenBank/DDBJ whole genome shotgun (WGS) entry which is preliminary data.</text>
</comment>
<dbReference type="PROSITE" id="PS51257">
    <property type="entry name" value="PROKAR_LIPOPROTEIN"/>
    <property type="match status" value="1"/>
</dbReference>
<name>A0ABP9DIT3_9BACT</name>
<dbReference type="Gene3D" id="2.60.40.10">
    <property type="entry name" value="Immunoglobulins"/>
    <property type="match status" value="1"/>
</dbReference>
<dbReference type="RefSeq" id="WP_345373185.1">
    <property type="nucleotide sequence ID" value="NZ_BAABJX010000045.1"/>
</dbReference>
<keyword evidence="3" id="KW-1185">Reference proteome</keyword>
<reference evidence="3" key="1">
    <citation type="journal article" date="2019" name="Int. J. Syst. Evol. Microbiol.">
        <title>The Global Catalogue of Microorganisms (GCM) 10K type strain sequencing project: providing services to taxonomists for standard genome sequencing and annotation.</title>
        <authorList>
            <consortium name="The Broad Institute Genomics Platform"/>
            <consortium name="The Broad Institute Genome Sequencing Center for Infectious Disease"/>
            <person name="Wu L."/>
            <person name="Ma J."/>
        </authorList>
    </citation>
    <scope>NUCLEOTIDE SEQUENCE [LARGE SCALE GENOMIC DNA]</scope>
    <source>
        <strain evidence="3">JCM 18326</strain>
    </source>
</reference>
<evidence type="ECO:0000313" key="2">
    <source>
        <dbReference type="EMBL" id="GAA4842760.1"/>
    </source>
</evidence>
<sequence>MNKIKPYITIVAIGLWVLGSGCDREDNVSTIINFAVIELQGDEYVYLNPGDEFTDPGATATENEQEINVNVSGTVDTATPGVYEVVYSAQNSEGFEASETRYVIVRNENYDPSIDITGSYDRGGNPAVVTARDDQGLYFTTNGWGSSSVIPFEFVDLGGGELQIVPSTTVFGPVSGTGTINDPEGDLVFFVTLSAFGIVDSKRVFTKVE</sequence>
<gene>
    <name evidence="2" type="ORF">GCM10023331_29820</name>
</gene>
<evidence type="ECO:0000259" key="1">
    <source>
        <dbReference type="Pfam" id="PF16403"/>
    </source>
</evidence>
<protein>
    <recommendedName>
        <fullName evidence="1">Pesticidal crystal protein Cry22Aa Ig-like domain-containing protein</fullName>
    </recommendedName>
</protein>